<dbReference type="CDD" id="cd03768">
    <property type="entry name" value="SR_ResInv"/>
    <property type="match status" value="1"/>
</dbReference>
<dbReference type="InterPro" id="IPR050639">
    <property type="entry name" value="SSR_resolvase"/>
</dbReference>
<keyword evidence="1" id="KW-0175">Coiled coil</keyword>
<accession>A0AAE3DZ10</accession>
<gene>
    <name evidence="4" type="ORF">LKE05_07935</name>
</gene>
<dbReference type="SUPFAM" id="SSF53041">
    <property type="entry name" value="Resolvase-like"/>
    <property type="match status" value="1"/>
</dbReference>
<feature type="domain" description="Recombinase" evidence="3">
    <location>
        <begin position="156"/>
        <end position="307"/>
    </location>
</feature>
<dbReference type="InterPro" id="IPR036162">
    <property type="entry name" value="Resolvase-like_N_sf"/>
</dbReference>
<dbReference type="PANTHER" id="PTHR30461">
    <property type="entry name" value="DNA-INVERTASE FROM LAMBDOID PROPHAGE"/>
    <property type="match status" value="1"/>
</dbReference>
<dbReference type="InterPro" id="IPR006119">
    <property type="entry name" value="Resolv_N"/>
</dbReference>
<feature type="coiled-coil region" evidence="1">
    <location>
        <begin position="432"/>
        <end position="462"/>
    </location>
</feature>
<keyword evidence="5" id="KW-1185">Reference proteome</keyword>
<dbReference type="PROSITE" id="PS51737">
    <property type="entry name" value="RECOMBINASE_DNA_BIND"/>
    <property type="match status" value="1"/>
</dbReference>
<comment type="caution">
    <text evidence="4">The sequence shown here is derived from an EMBL/GenBank/DDBJ whole genome shotgun (WGS) entry which is preliminary data.</text>
</comment>
<dbReference type="PANTHER" id="PTHR30461:SF23">
    <property type="entry name" value="DNA RECOMBINASE-RELATED"/>
    <property type="match status" value="1"/>
</dbReference>
<dbReference type="RefSeq" id="WP_308456469.1">
    <property type="nucleotide sequence ID" value="NZ_JAJEQM010000010.1"/>
</dbReference>
<dbReference type="GO" id="GO:0000150">
    <property type="term" value="F:DNA strand exchange activity"/>
    <property type="evidence" value="ECO:0007669"/>
    <property type="project" value="InterPro"/>
</dbReference>
<dbReference type="Gene3D" id="3.90.1750.20">
    <property type="entry name" value="Putative Large Serine Recombinase, Chain B, Domain 2"/>
    <property type="match status" value="1"/>
</dbReference>
<dbReference type="Pfam" id="PF00239">
    <property type="entry name" value="Resolvase"/>
    <property type="match status" value="1"/>
</dbReference>
<dbReference type="PROSITE" id="PS51736">
    <property type="entry name" value="RECOMBINASES_3"/>
    <property type="match status" value="1"/>
</dbReference>
<name>A0AAE3DZ10_9FIRM</name>
<dbReference type="SMART" id="SM00857">
    <property type="entry name" value="Resolvase"/>
    <property type="match status" value="1"/>
</dbReference>
<evidence type="ECO:0000259" key="3">
    <source>
        <dbReference type="PROSITE" id="PS51737"/>
    </source>
</evidence>
<reference evidence="4 5" key="1">
    <citation type="submission" date="2021-10" db="EMBL/GenBank/DDBJ databases">
        <title>Anaerobic single-cell dispensing facilitates the cultivation of human gut bacteria.</title>
        <authorList>
            <person name="Afrizal A."/>
        </authorList>
    </citation>
    <scope>NUCLEOTIDE SEQUENCE [LARGE SCALE GENOMIC DNA]</scope>
    <source>
        <strain evidence="4 5">CLA-AA-H232</strain>
    </source>
</reference>
<sequence length="506" mass="57755">MAIALYARKSIERENSISCETQIEYCKSVIKPDERSEKTIEFIDNGYSGGNVDRDGFQKMMRQIERGKIGKVIVYRLDRISRSLSDFVGILETLKKHNVQFVSSQESFDTSSPYGEMIVKILMVFAEFERKSIIERVKHAYAYRSEMGLYMGGRRPYGFNLKDTVINNVKTKMFEPVTNEIEQIKYIFENYSIPNVTLRRLMDNLIDNNISATTGSWSTAKLSNIIKNPIYVKADNAIYEYYSKRNANIMSDINQFDGLHGIQTYGKSKHTADDMSDIKIVVMPHDGIINSDLWLKCQKKIEKNKKLGNSVNNSTSWLGGKIACKQCGRTMTVTKGGKKKDGTQTRYFSCTGKSHNRICNGPKVTLYADSLEDMVYNLIAEKLQSLKGSRKKISTDNSNKINLLKNQLSEIKQSQEKIVNMLLDDNFESDMKSLLNEKAKKLSEESKAITEKIEDLESEENEIISVINLSQKWKSANTDERKAVCNVLIHKIFICEDGTCEVVWNI</sequence>
<dbReference type="GO" id="GO:0003677">
    <property type="term" value="F:DNA binding"/>
    <property type="evidence" value="ECO:0007669"/>
    <property type="project" value="InterPro"/>
</dbReference>
<proteinExistence type="predicted"/>
<evidence type="ECO:0000313" key="5">
    <source>
        <dbReference type="Proteomes" id="UP001198242"/>
    </source>
</evidence>
<dbReference type="Proteomes" id="UP001198242">
    <property type="component" value="Unassembled WGS sequence"/>
</dbReference>
<dbReference type="Pfam" id="PF13408">
    <property type="entry name" value="Zn_ribbon_recom"/>
    <property type="match status" value="1"/>
</dbReference>
<evidence type="ECO:0000259" key="2">
    <source>
        <dbReference type="PROSITE" id="PS51736"/>
    </source>
</evidence>
<evidence type="ECO:0000256" key="1">
    <source>
        <dbReference type="SAM" id="Coils"/>
    </source>
</evidence>
<dbReference type="InterPro" id="IPR011109">
    <property type="entry name" value="DNA_bind_recombinase_dom"/>
</dbReference>
<dbReference type="EMBL" id="JAJEQM010000010">
    <property type="protein sequence ID" value="MCC2210719.1"/>
    <property type="molecule type" value="Genomic_DNA"/>
</dbReference>
<dbReference type="InterPro" id="IPR038109">
    <property type="entry name" value="DNA_bind_recomb_sf"/>
</dbReference>
<dbReference type="Pfam" id="PF07508">
    <property type="entry name" value="Recombinase"/>
    <property type="match status" value="1"/>
</dbReference>
<evidence type="ECO:0000313" key="4">
    <source>
        <dbReference type="EMBL" id="MCC2210719.1"/>
    </source>
</evidence>
<feature type="domain" description="Resolvase/invertase-type recombinase catalytic" evidence="2">
    <location>
        <begin position="2"/>
        <end position="148"/>
    </location>
</feature>
<dbReference type="InterPro" id="IPR025827">
    <property type="entry name" value="Zn_ribbon_recom_dom"/>
</dbReference>
<dbReference type="AlphaFoldDB" id="A0AAE3DZ10"/>
<organism evidence="4 5">
    <name type="scientific">Hominilimicola fabiformis</name>
    <dbReference type="NCBI Taxonomy" id="2885356"/>
    <lineage>
        <taxon>Bacteria</taxon>
        <taxon>Bacillati</taxon>
        <taxon>Bacillota</taxon>
        <taxon>Clostridia</taxon>
        <taxon>Eubacteriales</taxon>
        <taxon>Oscillospiraceae</taxon>
        <taxon>Hominilimicola</taxon>
    </lineage>
</organism>
<protein>
    <submittedName>
        <fullName evidence="4">Recombinase family protein</fullName>
    </submittedName>
</protein>
<dbReference type="Gene3D" id="3.40.50.1390">
    <property type="entry name" value="Resolvase, N-terminal catalytic domain"/>
    <property type="match status" value="1"/>
</dbReference>